<dbReference type="AlphaFoldDB" id="A0A1M7N0W7"/>
<dbReference type="Gene3D" id="3.40.50.1700">
    <property type="entry name" value="Glycoside hydrolase family 3 C-terminal domain"/>
    <property type="match status" value="1"/>
</dbReference>
<dbReference type="GO" id="GO:0004553">
    <property type="term" value="F:hydrolase activity, hydrolyzing O-glycosyl compounds"/>
    <property type="evidence" value="ECO:0007669"/>
    <property type="project" value="InterPro"/>
</dbReference>
<evidence type="ECO:0000313" key="6">
    <source>
        <dbReference type="EMBL" id="SHM97050.1"/>
    </source>
</evidence>
<dbReference type="Pfam" id="PF01915">
    <property type="entry name" value="Glyco_hydro_3_C"/>
    <property type="match status" value="1"/>
</dbReference>
<reference evidence="6 7" key="1">
    <citation type="submission" date="2016-11" db="EMBL/GenBank/DDBJ databases">
        <authorList>
            <person name="Jaros S."/>
            <person name="Januszkiewicz K."/>
            <person name="Wedrychowicz H."/>
        </authorList>
    </citation>
    <scope>NUCLEOTIDE SEQUENCE [LARGE SCALE GENOMIC DNA]</scope>
    <source>
        <strain evidence="6 7">DSM 15930</strain>
    </source>
</reference>
<feature type="domain" description="Fibronectin type III-like" evidence="5">
    <location>
        <begin position="328"/>
        <end position="404"/>
    </location>
</feature>
<keyword evidence="7" id="KW-1185">Reference proteome</keyword>
<evidence type="ECO:0000259" key="5">
    <source>
        <dbReference type="SMART" id="SM01217"/>
    </source>
</evidence>
<dbReference type="SUPFAM" id="SSF51445">
    <property type="entry name" value="(Trans)glycosidases"/>
    <property type="match status" value="1"/>
</dbReference>
<dbReference type="EMBL" id="FRCP01000024">
    <property type="protein sequence ID" value="SHM97050.1"/>
    <property type="molecule type" value="Genomic_DNA"/>
</dbReference>
<comment type="similarity">
    <text evidence="1 4">Belongs to the glycosyl hydrolase 3 family.</text>
</comment>
<protein>
    <submittedName>
        <fullName evidence="6">Beta-glucosidase</fullName>
    </submittedName>
</protein>
<accession>A0A1M7N0W7</accession>
<organism evidence="6 7">
    <name type="scientific">Anaerosporobacter mobilis DSM 15930</name>
    <dbReference type="NCBI Taxonomy" id="1120996"/>
    <lineage>
        <taxon>Bacteria</taxon>
        <taxon>Bacillati</taxon>
        <taxon>Bacillota</taxon>
        <taxon>Clostridia</taxon>
        <taxon>Lachnospirales</taxon>
        <taxon>Lachnospiraceae</taxon>
        <taxon>Anaerosporobacter</taxon>
    </lineage>
</organism>
<dbReference type="InterPro" id="IPR019800">
    <property type="entry name" value="Glyco_hydro_3_AS"/>
</dbReference>
<dbReference type="InterPro" id="IPR001764">
    <property type="entry name" value="Glyco_hydro_3_N"/>
</dbReference>
<keyword evidence="2 4" id="KW-0378">Hydrolase</keyword>
<dbReference type="PANTHER" id="PTHR42715">
    <property type="entry name" value="BETA-GLUCOSIDASE"/>
    <property type="match status" value="1"/>
</dbReference>
<dbReference type="InterPro" id="IPR013783">
    <property type="entry name" value="Ig-like_fold"/>
</dbReference>
<evidence type="ECO:0000256" key="4">
    <source>
        <dbReference type="RuleBase" id="RU361161"/>
    </source>
</evidence>
<dbReference type="Proteomes" id="UP000184038">
    <property type="component" value="Unassembled WGS sequence"/>
</dbReference>
<dbReference type="STRING" id="1120996.SAMN02746066_04140"/>
<dbReference type="PROSITE" id="PS00775">
    <property type="entry name" value="GLYCOSYL_HYDROL_F3"/>
    <property type="match status" value="1"/>
</dbReference>
<evidence type="ECO:0000313" key="7">
    <source>
        <dbReference type="Proteomes" id="UP000184038"/>
    </source>
</evidence>
<dbReference type="InterPro" id="IPR036881">
    <property type="entry name" value="Glyco_hydro_3_C_sf"/>
</dbReference>
<evidence type="ECO:0000256" key="1">
    <source>
        <dbReference type="ARBA" id="ARBA00005336"/>
    </source>
</evidence>
<dbReference type="Gene3D" id="3.20.20.300">
    <property type="entry name" value="Glycoside hydrolase, family 3, N-terminal domain"/>
    <property type="match status" value="1"/>
</dbReference>
<name>A0A1M7N0W7_9FIRM</name>
<dbReference type="InterPro" id="IPR026891">
    <property type="entry name" value="Fn3-like"/>
</dbReference>
<proteinExistence type="inferred from homology"/>
<dbReference type="InterPro" id="IPR050288">
    <property type="entry name" value="Cellulose_deg_GH3"/>
</dbReference>
<dbReference type="PANTHER" id="PTHR42715:SF10">
    <property type="entry name" value="BETA-GLUCOSIDASE"/>
    <property type="match status" value="1"/>
</dbReference>
<dbReference type="SUPFAM" id="SSF52279">
    <property type="entry name" value="Beta-D-glucan exohydrolase, C-terminal domain"/>
    <property type="match status" value="1"/>
</dbReference>
<dbReference type="Gene3D" id="2.60.40.10">
    <property type="entry name" value="Immunoglobulins"/>
    <property type="match status" value="1"/>
</dbReference>
<dbReference type="Gene3D" id="2.60.120.260">
    <property type="entry name" value="Galactose-binding domain-like"/>
    <property type="match status" value="1"/>
</dbReference>
<dbReference type="PRINTS" id="PR00133">
    <property type="entry name" value="GLHYDRLASE3"/>
</dbReference>
<dbReference type="RefSeq" id="WP_207650260.1">
    <property type="nucleotide sequence ID" value="NZ_FRCP01000024.1"/>
</dbReference>
<dbReference type="SMART" id="SM01217">
    <property type="entry name" value="Fn3_like"/>
    <property type="match status" value="1"/>
</dbReference>
<keyword evidence="4" id="KW-0326">Glycosidase</keyword>
<dbReference type="GO" id="GO:0005975">
    <property type="term" value="P:carbohydrate metabolic process"/>
    <property type="evidence" value="ECO:0007669"/>
    <property type="project" value="InterPro"/>
</dbReference>
<evidence type="ECO:0000256" key="2">
    <source>
        <dbReference type="ARBA" id="ARBA00022801"/>
    </source>
</evidence>
<keyword evidence="3" id="KW-0119">Carbohydrate metabolism</keyword>
<gene>
    <name evidence="6" type="ORF">SAMN02746066_04140</name>
</gene>
<dbReference type="InterPro" id="IPR017853">
    <property type="entry name" value="GH"/>
</dbReference>
<dbReference type="Pfam" id="PF00933">
    <property type="entry name" value="Glyco_hydro_3"/>
    <property type="match status" value="1"/>
</dbReference>
<dbReference type="Pfam" id="PF14310">
    <property type="entry name" value="Fn3-like"/>
    <property type="match status" value="1"/>
</dbReference>
<dbReference type="InterPro" id="IPR002772">
    <property type="entry name" value="Glyco_hydro_3_C"/>
</dbReference>
<sequence length="938" mass="103501">MDQQYIKEHKIGVPYEGFAEFTRKVAAEGVVLLKNDKNVLPLQKGEKVSLFGRAQINYYRTGTGSGGSVNVLYTSNIVEGLRTKKDVELNENLVSVYEEWIKENPFDDGGRAWAAEPHCQKEMPVTDELAKEAAKHSDKAIVIIGRNAGEDKDNTPGEGSFLLQQEEINTLETVTKYFDKVVVMLNVSNIINMSWAEDERFKDRIQSIIYVWEGGIEGGNAVADVLVGDVTPCGKLTDTIAYQLEDYPSHENYGDADVNLYREDVYVGYRYFETFAPEKVQYEFGFGLSYTTFETSTNAQVIVDKDSQSTIKLQVAVKNTGATYAGKESVQVYVEAPQGKLGQPAKKLVTFAKTKVLAPSEEQNLVIEFKVADLASYDDSGVTGHKSCMVLEAGEYGIYVGSSVRNCVRVAFKTSTGDKTGYVVDELEVVAQLQEALSPIKEFTRMKPGKRLDNGAYELTYEAVPTRSYSMKDRIEKNLPPTYPQTGNKGITLRDVADKKATMEEFIAQLTTAELATIVRGEGMCNVKVTPGTAAAFGGVGDSLFGYGIPLGCAADGPSGIRMEGGYKATQVPIGTLLAATWDAELIEEMYVFEGKELLRNEVDTLLGPGMNIRRHPLNGRNFEYFSEDPIITAKFATAQVKGILAGGSTGTLKHFACNNQEYRRSFVDAVVSERALREIYLKGFEVAVKEGGANSIMTTYNPLNGFWNASNYDLNTTVLRNEWGFNGIVMTDWWAKMNDPIEGGEGTATNTAAMVRSQNDLYMVVANDGAEINTWNDNTVESVKNGSLTIGELQRCAMNICEFLMHAPVFGRKQDFSSSVQFYSPMEKKVEDGEVVNIAKNNQVPMKENGNSIIEAKAGTYLLVGKVRNNKGNEAQSACKLLINGETALVMQVNGTDDKWTLIRLTRVELGDGQYEIGLSGMTDDMKIEHIEFRDIE</sequence>
<evidence type="ECO:0000256" key="3">
    <source>
        <dbReference type="ARBA" id="ARBA00023277"/>
    </source>
</evidence>
<dbReference type="InterPro" id="IPR036962">
    <property type="entry name" value="Glyco_hydro_3_N_sf"/>
</dbReference>